<keyword evidence="1" id="KW-0479">Metal-binding</keyword>
<reference evidence="8 9" key="1">
    <citation type="journal article" date="2024" name="IMA Fungus">
        <title>IMA Genome - F19 : A genome assembly and annotation guide to empower mycologists, including annotated draft genome sequences of Ceratocystis pirilliformis, Diaporthe australafricana, Fusarium ophioides, Paecilomyces lecythidis, and Sporothrix stenoceras.</title>
        <authorList>
            <person name="Aylward J."/>
            <person name="Wilson A.M."/>
            <person name="Visagie C.M."/>
            <person name="Spraker J."/>
            <person name="Barnes I."/>
            <person name="Buitendag C."/>
            <person name="Ceriani C."/>
            <person name="Del Mar Angel L."/>
            <person name="du Plessis D."/>
            <person name="Fuchs T."/>
            <person name="Gasser K."/>
            <person name="Kramer D."/>
            <person name="Li W."/>
            <person name="Munsamy K."/>
            <person name="Piso A."/>
            <person name="Price J.L."/>
            <person name="Sonnekus B."/>
            <person name="Thomas C."/>
            <person name="van der Nest A."/>
            <person name="van Dijk A."/>
            <person name="van Heerden A."/>
            <person name="van Vuuren N."/>
            <person name="Yilmaz N."/>
            <person name="Duong T.A."/>
            <person name="van der Merwe N.A."/>
            <person name="Wingfield M.J."/>
            <person name="Wingfield B.D."/>
        </authorList>
    </citation>
    <scope>NUCLEOTIDE SEQUENCE [LARGE SCALE GENOMIC DNA]</scope>
    <source>
        <strain evidence="8 9">CMW 18167</strain>
    </source>
</reference>
<evidence type="ECO:0000256" key="2">
    <source>
        <dbReference type="ARBA" id="ARBA00023015"/>
    </source>
</evidence>
<dbReference type="SMART" id="SM00066">
    <property type="entry name" value="GAL4"/>
    <property type="match status" value="1"/>
</dbReference>
<keyword evidence="3" id="KW-0238">DNA-binding</keyword>
<dbReference type="CDD" id="cd00067">
    <property type="entry name" value="GAL4"/>
    <property type="match status" value="1"/>
</dbReference>
<proteinExistence type="predicted"/>
<dbReference type="CDD" id="cd12148">
    <property type="entry name" value="fungal_TF_MHR"/>
    <property type="match status" value="1"/>
</dbReference>
<evidence type="ECO:0000256" key="3">
    <source>
        <dbReference type="ARBA" id="ARBA00023125"/>
    </source>
</evidence>
<evidence type="ECO:0000259" key="7">
    <source>
        <dbReference type="PROSITE" id="PS50048"/>
    </source>
</evidence>
<evidence type="ECO:0000313" key="8">
    <source>
        <dbReference type="EMBL" id="KAL1871484.1"/>
    </source>
</evidence>
<evidence type="ECO:0000256" key="4">
    <source>
        <dbReference type="ARBA" id="ARBA00023163"/>
    </source>
</evidence>
<gene>
    <name evidence="8" type="ORF">Plec18167_007044</name>
</gene>
<dbReference type="SUPFAM" id="SSF57701">
    <property type="entry name" value="Zn2/Cys6 DNA-binding domain"/>
    <property type="match status" value="1"/>
</dbReference>
<dbReference type="Gene3D" id="4.10.240.10">
    <property type="entry name" value="Zn(2)-C6 fungal-type DNA-binding domain"/>
    <property type="match status" value="1"/>
</dbReference>
<comment type="caution">
    <text evidence="8">The sequence shown here is derived from an EMBL/GenBank/DDBJ whole genome shotgun (WGS) entry which is preliminary data.</text>
</comment>
<dbReference type="PROSITE" id="PS00463">
    <property type="entry name" value="ZN2_CY6_FUNGAL_1"/>
    <property type="match status" value="1"/>
</dbReference>
<evidence type="ECO:0000256" key="6">
    <source>
        <dbReference type="SAM" id="MobiDB-lite"/>
    </source>
</evidence>
<keyword evidence="5" id="KW-0539">Nucleus</keyword>
<dbReference type="InterPro" id="IPR036864">
    <property type="entry name" value="Zn2-C6_fun-type_DNA-bd_sf"/>
</dbReference>
<evidence type="ECO:0000313" key="9">
    <source>
        <dbReference type="Proteomes" id="UP001583193"/>
    </source>
</evidence>
<feature type="region of interest" description="Disordered" evidence="6">
    <location>
        <begin position="205"/>
        <end position="262"/>
    </location>
</feature>
<dbReference type="EMBL" id="JAVDPF010000027">
    <property type="protein sequence ID" value="KAL1871484.1"/>
    <property type="molecule type" value="Genomic_DNA"/>
</dbReference>
<dbReference type="PANTHER" id="PTHR47424:SF3">
    <property type="entry name" value="REGULATORY PROTEIN GAL4"/>
    <property type="match status" value="1"/>
</dbReference>
<protein>
    <recommendedName>
        <fullName evidence="7">Zn(2)-C6 fungal-type domain-containing protein</fullName>
    </recommendedName>
</protein>
<sequence length="814" mass="90671">MTTASPQESPEPEGNRKRRRTVLACNECREKKRKCDGLKPVCGACERRGISNCVWDEERINKVWNNRYIESLRNRIKELESQQGNPLPRASVQVENRPFSSDLTGADPPSYPAADSIALQSKNTDTTQAFTNSAGLAVPSNQHQTVEGQRENTVHGLENSNLVLPDWSLDFSVPIHSKLAPSISVGESETAFSDSEDDGVDAMGVMSHFPAPNSGRKRRPSNYFGPSSTKGLLDKARTAMDKGRHASISETSTTPLNQTNEDHCGSYAVPTQSNGLRYDGGVFGMVVPARPEADDLIKSYWHWMHSLYPFIHRPSFEERYLAMWYPRVQGSRSDDSPGRLKEKGIYANISDRLFYCMLNTVFSLGALFSTEVDHKHRATTSCTFYERAKKLMDIDLLADGSLALVQTLLLMGQYLQSTEMSNSCWNIIGLAVRVAQCIGLHHDPQNCDQGCCSAESLGQVEIEMRRRAWAGCVMLDRVLSLTYGRPLMVHSTSSQNQLTLPSPIDDQYLTQSPDAAGSQPDGAPSLVDCYIQAVQLQEILGHILTLFYYGNPHGKSEQSISNLGLSPARESIKNHSVGTMDLQRILNVDKMLVSWHNRLPEHLKIDTYKNYTDSGSIGVQKLAIFRRQSTVLEVRFLHVRLMMLRPVLSIISDNENQNPPTTDFLDEALSTSSNIESDMLLKARAMCVNIAQELLRTIESSIHVTESLLPPPWYTVFYIHSCAVVFLTALLYPPARTDSPEETSLVAGFNRCLIALQIYESQSRSARRCIQSLTRIKQEVFSKLNSSEFALSPVEVFLGFSQTDTFVCSGVAGT</sequence>
<keyword evidence="9" id="KW-1185">Reference proteome</keyword>
<dbReference type="InterPro" id="IPR001138">
    <property type="entry name" value="Zn2Cys6_DnaBD"/>
</dbReference>
<dbReference type="PANTHER" id="PTHR47424">
    <property type="entry name" value="REGULATORY PROTEIN GAL4"/>
    <property type="match status" value="1"/>
</dbReference>
<dbReference type="InterPro" id="IPR007219">
    <property type="entry name" value="XnlR_reg_dom"/>
</dbReference>
<name>A0ABR3X6V6_9EURO</name>
<keyword evidence="4" id="KW-0804">Transcription</keyword>
<feature type="domain" description="Zn(2)-C6 fungal-type" evidence="7">
    <location>
        <begin position="24"/>
        <end position="55"/>
    </location>
</feature>
<keyword evidence="2" id="KW-0805">Transcription regulation</keyword>
<feature type="compositionally biased region" description="Basic and acidic residues" evidence="6">
    <location>
        <begin position="232"/>
        <end position="244"/>
    </location>
</feature>
<dbReference type="Pfam" id="PF00172">
    <property type="entry name" value="Zn_clus"/>
    <property type="match status" value="1"/>
</dbReference>
<dbReference type="Pfam" id="PF04082">
    <property type="entry name" value="Fungal_trans"/>
    <property type="match status" value="1"/>
</dbReference>
<dbReference type="SMART" id="SM00906">
    <property type="entry name" value="Fungal_trans"/>
    <property type="match status" value="1"/>
</dbReference>
<evidence type="ECO:0000256" key="5">
    <source>
        <dbReference type="ARBA" id="ARBA00023242"/>
    </source>
</evidence>
<dbReference type="Proteomes" id="UP001583193">
    <property type="component" value="Unassembled WGS sequence"/>
</dbReference>
<dbReference type="PROSITE" id="PS50048">
    <property type="entry name" value="ZN2_CY6_FUNGAL_2"/>
    <property type="match status" value="1"/>
</dbReference>
<dbReference type="InterPro" id="IPR051127">
    <property type="entry name" value="Fungal_SecMet_Regulators"/>
</dbReference>
<organism evidence="8 9">
    <name type="scientific">Paecilomyces lecythidis</name>
    <dbReference type="NCBI Taxonomy" id="3004212"/>
    <lineage>
        <taxon>Eukaryota</taxon>
        <taxon>Fungi</taxon>
        <taxon>Dikarya</taxon>
        <taxon>Ascomycota</taxon>
        <taxon>Pezizomycotina</taxon>
        <taxon>Eurotiomycetes</taxon>
        <taxon>Eurotiomycetidae</taxon>
        <taxon>Eurotiales</taxon>
        <taxon>Thermoascaceae</taxon>
        <taxon>Paecilomyces</taxon>
    </lineage>
</organism>
<feature type="compositionally biased region" description="Polar residues" evidence="6">
    <location>
        <begin position="248"/>
        <end position="259"/>
    </location>
</feature>
<evidence type="ECO:0000256" key="1">
    <source>
        <dbReference type="ARBA" id="ARBA00022723"/>
    </source>
</evidence>
<accession>A0ABR3X6V6</accession>